<feature type="compositionally biased region" description="Basic and acidic residues" evidence="1">
    <location>
        <begin position="324"/>
        <end position="336"/>
    </location>
</feature>
<evidence type="ECO:0000313" key="3">
    <source>
        <dbReference type="EMBL" id="TQD42682.1"/>
    </source>
</evidence>
<dbReference type="AlphaFoldDB" id="A0A508AA65"/>
<dbReference type="Pfam" id="PF06889">
    <property type="entry name" value="DUF1266"/>
    <property type="match status" value="1"/>
</dbReference>
<dbReference type="Proteomes" id="UP000319010">
    <property type="component" value="Unassembled WGS sequence"/>
</dbReference>
<feature type="domain" description="DUF1266" evidence="2">
    <location>
        <begin position="92"/>
        <end position="268"/>
    </location>
</feature>
<dbReference type="InterPro" id="IPR009677">
    <property type="entry name" value="DUF1266"/>
</dbReference>
<name>A0A508AA65_9ACTO</name>
<organism evidence="3 4">
    <name type="scientific">Actinomyces johnsonii</name>
    <dbReference type="NCBI Taxonomy" id="544581"/>
    <lineage>
        <taxon>Bacteria</taxon>
        <taxon>Bacillati</taxon>
        <taxon>Actinomycetota</taxon>
        <taxon>Actinomycetes</taxon>
        <taxon>Actinomycetales</taxon>
        <taxon>Actinomycetaceae</taxon>
        <taxon>Actinomyces</taxon>
    </lineage>
</organism>
<sequence length="336" mass="38764">MRSPVLLLVIALGIFGAIGAVLLLRSIFQNKSDESTWNDLTDQHRPVRVSNPSAFTPGVYERLVVISAPYALCHHDPWDHLSCSDLDDTRNMLASGWDIHSRIDLLAQIFWLITLGDRDKFGVERAQWADVSLAEAERQELQELKEAGIAVQDITEKLWRLERMRNNDRGIQNVDFLAWDMLRAAMLTRCGAALNWLPEAEAWDTLALLDQALRMHYQNWGQVWESFRLGRWCWYSEDGEDTHYNDLHDLHRLQVLLAPEGPWGLVPWDIPVPQSSLMILDDSIDAGVAAPLDADERERAPQWERWIDDQVILRGQRRSQHFGTDPEQHQRFTKDT</sequence>
<protein>
    <submittedName>
        <fullName evidence="3">DUF1266 domain-containing protein</fullName>
    </submittedName>
</protein>
<proteinExistence type="predicted"/>
<reference evidence="3 4" key="1">
    <citation type="submission" date="2019-06" db="EMBL/GenBank/DDBJ databases">
        <title>Draft genome sequence of Actinomyces johnsonii CCUG 34287T.</title>
        <authorList>
            <person name="Salva-Serra F."/>
            <person name="Cardew S."/>
            <person name="Moore E."/>
        </authorList>
    </citation>
    <scope>NUCLEOTIDE SEQUENCE [LARGE SCALE GENOMIC DNA]</scope>
    <source>
        <strain evidence="3 4">CCUG 34287</strain>
    </source>
</reference>
<dbReference type="EMBL" id="VICB01000013">
    <property type="protein sequence ID" value="TQD42682.1"/>
    <property type="molecule type" value="Genomic_DNA"/>
</dbReference>
<evidence type="ECO:0000313" key="4">
    <source>
        <dbReference type="Proteomes" id="UP000319010"/>
    </source>
</evidence>
<comment type="caution">
    <text evidence="3">The sequence shown here is derived from an EMBL/GenBank/DDBJ whole genome shotgun (WGS) entry which is preliminary data.</text>
</comment>
<accession>A0A508AA65</accession>
<evidence type="ECO:0000256" key="1">
    <source>
        <dbReference type="SAM" id="MobiDB-lite"/>
    </source>
</evidence>
<evidence type="ECO:0000259" key="2">
    <source>
        <dbReference type="Pfam" id="PF06889"/>
    </source>
</evidence>
<feature type="region of interest" description="Disordered" evidence="1">
    <location>
        <begin position="317"/>
        <end position="336"/>
    </location>
</feature>
<gene>
    <name evidence="3" type="ORF">FK256_08550</name>
</gene>